<evidence type="ECO:0000259" key="2">
    <source>
        <dbReference type="Pfam" id="PF26109"/>
    </source>
</evidence>
<dbReference type="InterPro" id="IPR059020">
    <property type="entry name" value="CapW_CTD"/>
</dbReference>
<protein>
    <recommendedName>
        <fullName evidence="5">WYL domain-containing protein</fullName>
    </recommendedName>
</protein>
<sequence length="285" mass="32554">MPRPRPNPNKSPETLRAIETLLLWEGQVTNERVRQVFDLHITTVSRLLTQYAELNGGGLEYRSHVRGYVAMSGFRPLLTEGLIEEYLAFERPQEATGFIESSQLILGGVERRHFALLNRACREGKGLVGEHRSMRNPAPRTKRLFPHALVQAGRRWHVRAFVIAEDEAEAGRFLDLSINRLSGLKQLADPRPERAEPSQDAAWQTQVELSIVPHPHLTPDQKDMVRIEYFGGKAAYRLRTRAALLQYRLHELRCATDAEKEPPNEFHLCVDDPTAIQPWLFGELN</sequence>
<dbReference type="EMBL" id="JACGXS010000001">
    <property type="protein sequence ID" value="MBA8681071.1"/>
    <property type="molecule type" value="Genomic_DNA"/>
</dbReference>
<dbReference type="Proteomes" id="UP000547058">
    <property type="component" value="Unassembled WGS sequence"/>
</dbReference>
<organism evidence="3 4">
    <name type="scientific">Stenotrophomonas tumulicola</name>
    <dbReference type="NCBI Taxonomy" id="1685415"/>
    <lineage>
        <taxon>Bacteria</taxon>
        <taxon>Pseudomonadati</taxon>
        <taxon>Pseudomonadota</taxon>
        <taxon>Gammaproteobacteria</taxon>
        <taxon>Lysobacterales</taxon>
        <taxon>Lysobacteraceae</taxon>
        <taxon>Stenotrophomonas</taxon>
    </lineage>
</organism>
<feature type="domain" description="DNA-binding transcriptional repressor CapW winged helix-turn-helix" evidence="2">
    <location>
        <begin position="15"/>
        <end position="88"/>
    </location>
</feature>
<evidence type="ECO:0000313" key="3">
    <source>
        <dbReference type="EMBL" id="MBA8681071.1"/>
    </source>
</evidence>
<proteinExistence type="predicted"/>
<comment type="caution">
    <text evidence="3">The sequence shown here is derived from an EMBL/GenBank/DDBJ whole genome shotgun (WGS) entry which is preliminary data.</text>
</comment>
<keyword evidence="4" id="KW-1185">Reference proteome</keyword>
<dbReference type="PROSITE" id="PS52050">
    <property type="entry name" value="WYL"/>
    <property type="match status" value="1"/>
</dbReference>
<dbReference type="AlphaFoldDB" id="A0A7W3FK59"/>
<evidence type="ECO:0000259" key="1">
    <source>
        <dbReference type="Pfam" id="PF26107"/>
    </source>
</evidence>
<evidence type="ECO:0008006" key="5">
    <source>
        <dbReference type="Google" id="ProtNLM"/>
    </source>
</evidence>
<evidence type="ECO:0000313" key="4">
    <source>
        <dbReference type="Proteomes" id="UP000547058"/>
    </source>
</evidence>
<dbReference type="Pfam" id="PF26109">
    <property type="entry name" value="WHD_BrxR"/>
    <property type="match status" value="1"/>
</dbReference>
<dbReference type="RefSeq" id="WP_146027645.1">
    <property type="nucleotide sequence ID" value="NZ_JACGXS010000001.1"/>
</dbReference>
<dbReference type="Pfam" id="PF26107">
    <property type="entry name" value="BrxR_CTD"/>
    <property type="match status" value="1"/>
</dbReference>
<reference evidence="3 4" key="1">
    <citation type="submission" date="2020-08" db="EMBL/GenBank/DDBJ databases">
        <title>Stenotrophomonas tumulicola JCM 30961.</title>
        <authorList>
            <person name="Deng Y."/>
        </authorList>
    </citation>
    <scope>NUCLEOTIDE SEQUENCE [LARGE SCALE GENOMIC DNA]</scope>
    <source>
        <strain evidence="3 4">JCM 30961</strain>
    </source>
</reference>
<feature type="domain" description="DNA-binding transcriptional repressor CapW C-terminal dimerisation" evidence="1">
    <location>
        <begin position="206"/>
        <end position="274"/>
    </location>
</feature>
<dbReference type="InterPro" id="IPR059019">
    <property type="entry name" value="WHD_CapW"/>
</dbReference>
<name>A0A7W3FK59_9GAMM</name>
<gene>
    <name evidence="3" type="ORF">H4O11_04555</name>
</gene>
<accession>A0A7W3FK59</accession>